<dbReference type="AlphaFoldDB" id="A0A375I513"/>
<dbReference type="Proteomes" id="UP000265962">
    <property type="component" value="Unassembled WGS sequence"/>
</dbReference>
<accession>A0A375I513</accession>
<keyword evidence="2" id="KW-1185">Reference proteome</keyword>
<dbReference type="Pfam" id="PF04417">
    <property type="entry name" value="DUF501"/>
    <property type="match status" value="1"/>
</dbReference>
<dbReference type="RefSeq" id="WP_119715711.1">
    <property type="nucleotide sequence ID" value="NZ_OMOH01000005.1"/>
</dbReference>
<protein>
    <recommendedName>
        <fullName evidence="3">Septum formation initiator family protein</fullName>
    </recommendedName>
</protein>
<organism evidence="1 2">
    <name type="scientific">Propionibacterium ruminifibrarum</name>
    <dbReference type="NCBI Taxonomy" id="1962131"/>
    <lineage>
        <taxon>Bacteria</taxon>
        <taxon>Bacillati</taxon>
        <taxon>Actinomycetota</taxon>
        <taxon>Actinomycetes</taxon>
        <taxon>Propionibacteriales</taxon>
        <taxon>Propionibacteriaceae</taxon>
        <taxon>Propionibacterium</taxon>
    </lineage>
</organism>
<gene>
    <name evidence="1" type="ORF">PROPJV5_1540</name>
</gene>
<sequence length="178" mass="19141">MRQLEPLNDEDLRIIAGQLGRAPRGLVGVAWRSPCGCPGVIATEPRLPSGSPFPTFYYLTEPRAVTECSRLESSGLMAEMTARLERDTELAAAYRRAHEAYLADRAAHGEVPEIRNVSAGGMPGRVKCLHALVGHALAAGRGVNPIGDEALDLMGPFWDKPCPYHDAPLGAGRKDVLS</sequence>
<dbReference type="OrthoDB" id="13546at2"/>
<evidence type="ECO:0000313" key="1">
    <source>
        <dbReference type="EMBL" id="SPF68559.1"/>
    </source>
</evidence>
<evidence type="ECO:0000313" key="2">
    <source>
        <dbReference type="Proteomes" id="UP000265962"/>
    </source>
</evidence>
<dbReference type="EMBL" id="OMOH01000005">
    <property type="protein sequence ID" value="SPF68559.1"/>
    <property type="molecule type" value="Genomic_DNA"/>
</dbReference>
<reference evidence="2" key="1">
    <citation type="submission" date="2018-02" db="EMBL/GenBank/DDBJ databases">
        <authorList>
            <person name="Hornung B."/>
        </authorList>
    </citation>
    <scope>NUCLEOTIDE SEQUENCE [LARGE SCALE GENOMIC DNA]</scope>
</reference>
<dbReference type="PANTHER" id="PTHR37163">
    <property type="entry name" value="CONSERVED PROTEIN"/>
    <property type="match status" value="1"/>
</dbReference>
<dbReference type="InterPro" id="IPR007511">
    <property type="entry name" value="DUF501"/>
</dbReference>
<dbReference type="PANTHER" id="PTHR37163:SF1">
    <property type="entry name" value="DUF501 DOMAIN-CONTAINING PROTEIN"/>
    <property type="match status" value="1"/>
</dbReference>
<name>A0A375I513_9ACTN</name>
<proteinExistence type="predicted"/>
<evidence type="ECO:0008006" key="3">
    <source>
        <dbReference type="Google" id="ProtNLM"/>
    </source>
</evidence>